<evidence type="ECO:0000256" key="1">
    <source>
        <dbReference type="SAM" id="MobiDB-lite"/>
    </source>
</evidence>
<keyword evidence="4" id="KW-1185">Reference proteome</keyword>
<dbReference type="Pfam" id="PF04657">
    <property type="entry name" value="DMT_YdcZ"/>
    <property type="match status" value="1"/>
</dbReference>
<gene>
    <name evidence="3" type="ORF">Pla22_09880</name>
</gene>
<accession>A0A5C5WT67</accession>
<dbReference type="PANTHER" id="PTHR34821">
    <property type="entry name" value="INNER MEMBRANE PROTEIN YDCZ"/>
    <property type="match status" value="1"/>
</dbReference>
<evidence type="ECO:0000313" key="4">
    <source>
        <dbReference type="Proteomes" id="UP000316598"/>
    </source>
</evidence>
<protein>
    <recommendedName>
        <fullName evidence="5">Inner membrane protein YdcZ</fullName>
    </recommendedName>
</protein>
<feature type="transmembrane region" description="Helical" evidence="2">
    <location>
        <begin position="133"/>
        <end position="149"/>
    </location>
</feature>
<keyword evidence="2" id="KW-1133">Transmembrane helix</keyword>
<dbReference type="Proteomes" id="UP000316598">
    <property type="component" value="Unassembled WGS sequence"/>
</dbReference>
<dbReference type="RefSeq" id="WP_146513590.1">
    <property type="nucleotide sequence ID" value="NZ_SJPI01000001.1"/>
</dbReference>
<proteinExistence type="predicted"/>
<dbReference type="EMBL" id="SJPI01000001">
    <property type="protein sequence ID" value="TWT53359.1"/>
    <property type="molecule type" value="Genomic_DNA"/>
</dbReference>
<name>A0A5C5WT67_9BACT</name>
<dbReference type="AlphaFoldDB" id="A0A5C5WT67"/>
<evidence type="ECO:0000256" key="2">
    <source>
        <dbReference type="SAM" id="Phobius"/>
    </source>
</evidence>
<keyword evidence="2" id="KW-0812">Transmembrane</keyword>
<keyword evidence="2" id="KW-0472">Membrane</keyword>
<evidence type="ECO:0000313" key="3">
    <source>
        <dbReference type="EMBL" id="TWT53359.1"/>
    </source>
</evidence>
<evidence type="ECO:0008006" key="5">
    <source>
        <dbReference type="Google" id="ProtNLM"/>
    </source>
</evidence>
<dbReference type="PANTHER" id="PTHR34821:SF2">
    <property type="entry name" value="INNER MEMBRANE PROTEIN YDCZ"/>
    <property type="match status" value="1"/>
</dbReference>
<feature type="transmembrane region" description="Helical" evidence="2">
    <location>
        <begin position="98"/>
        <end position="121"/>
    </location>
</feature>
<dbReference type="GO" id="GO:0005886">
    <property type="term" value="C:plasma membrane"/>
    <property type="evidence" value="ECO:0007669"/>
    <property type="project" value="TreeGrafter"/>
</dbReference>
<comment type="caution">
    <text evidence="3">The sequence shown here is derived from an EMBL/GenBank/DDBJ whole genome shotgun (WGS) entry which is preliminary data.</text>
</comment>
<feature type="transmembrane region" description="Helical" evidence="2">
    <location>
        <begin position="38"/>
        <end position="60"/>
    </location>
</feature>
<organism evidence="3 4">
    <name type="scientific">Rubripirellula amarantea</name>
    <dbReference type="NCBI Taxonomy" id="2527999"/>
    <lineage>
        <taxon>Bacteria</taxon>
        <taxon>Pseudomonadati</taxon>
        <taxon>Planctomycetota</taxon>
        <taxon>Planctomycetia</taxon>
        <taxon>Pirellulales</taxon>
        <taxon>Pirellulaceae</taxon>
        <taxon>Rubripirellula</taxon>
    </lineage>
</organism>
<reference evidence="3 4" key="1">
    <citation type="submission" date="2019-02" db="EMBL/GenBank/DDBJ databases">
        <title>Deep-cultivation of Planctomycetes and their phenomic and genomic characterization uncovers novel biology.</title>
        <authorList>
            <person name="Wiegand S."/>
            <person name="Jogler M."/>
            <person name="Boedeker C."/>
            <person name="Pinto D."/>
            <person name="Vollmers J."/>
            <person name="Rivas-Marin E."/>
            <person name="Kohn T."/>
            <person name="Peeters S.H."/>
            <person name="Heuer A."/>
            <person name="Rast P."/>
            <person name="Oberbeckmann S."/>
            <person name="Bunk B."/>
            <person name="Jeske O."/>
            <person name="Meyerdierks A."/>
            <person name="Storesund J.E."/>
            <person name="Kallscheuer N."/>
            <person name="Luecker S."/>
            <person name="Lage O.M."/>
            <person name="Pohl T."/>
            <person name="Merkel B.J."/>
            <person name="Hornburger P."/>
            <person name="Mueller R.-W."/>
            <person name="Bruemmer F."/>
            <person name="Labrenz M."/>
            <person name="Spormann A.M."/>
            <person name="Op Den Camp H."/>
            <person name="Overmann J."/>
            <person name="Amann R."/>
            <person name="Jetten M.S.M."/>
            <person name="Mascher T."/>
            <person name="Medema M.H."/>
            <person name="Devos D.P."/>
            <person name="Kaster A.-K."/>
            <person name="Ovreas L."/>
            <person name="Rohde M."/>
            <person name="Galperin M.Y."/>
            <person name="Jogler C."/>
        </authorList>
    </citation>
    <scope>NUCLEOTIDE SEQUENCE [LARGE SCALE GENOMIC DNA]</scope>
    <source>
        <strain evidence="3 4">Pla22</strain>
    </source>
</reference>
<dbReference type="InterPro" id="IPR006750">
    <property type="entry name" value="YdcZ"/>
</dbReference>
<sequence length="176" mass="18337">MIYFVAVLVGLAIGSLFGMQPSINGTLGASVEHPLQASLISFATGTFLLILICVATGTFPPRFVSSPGQLPWWIWTGGAIGVAVVTGTLVLAPRVGSLTLFVAFISGQVLTALVIDHFGWLGNPRIHASPMRLLGAGLLLAGLTVIVVSKKSESRAAGPDHLERSNEPSGIDKNHG</sequence>
<feature type="region of interest" description="Disordered" evidence="1">
    <location>
        <begin position="154"/>
        <end position="176"/>
    </location>
</feature>
<dbReference type="OrthoDB" id="7864805at2"/>
<feature type="transmembrane region" description="Helical" evidence="2">
    <location>
        <begin position="72"/>
        <end position="92"/>
    </location>
</feature>